<accession>A0AAD9GLA7</accession>
<feature type="transmembrane region" description="Helical" evidence="6">
    <location>
        <begin position="745"/>
        <end position="764"/>
    </location>
</feature>
<feature type="transmembrane region" description="Helical" evidence="6">
    <location>
        <begin position="539"/>
        <end position="559"/>
    </location>
</feature>
<keyword evidence="9" id="KW-1185">Reference proteome</keyword>
<feature type="transmembrane region" description="Helical" evidence="6">
    <location>
        <begin position="51"/>
        <end position="69"/>
    </location>
</feature>
<gene>
    <name evidence="8" type="ORF">P3T76_007993</name>
</gene>
<feature type="transmembrane region" description="Helical" evidence="6">
    <location>
        <begin position="378"/>
        <end position="397"/>
    </location>
</feature>
<feature type="transmembrane region" description="Helical" evidence="6">
    <location>
        <begin position="681"/>
        <end position="699"/>
    </location>
</feature>
<dbReference type="Gene3D" id="1.20.1250.20">
    <property type="entry name" value="MFS general substrate transporter like domains"/>
    <property type="match status" value="4"/>
</dbReference>
<feature type="transmembrane region" description="Helical" evidence="6">
    <location>
        <begin position="459"/>
        <end position="482"/>
    </location>
</feature>
<comment type="similarity">
    <text evidence="2">Belongs to the major facilitator superfamily. MFSD6 family.</text>
</comment>
<evidence type="ECO:0000256" key="1">
    <source>
        <dbReference type="ARBA" id="ARBA00004141"/>
    </source>
</evidence>
<evidence type="ECO:0000313" key="8">
    <source>
        <dbReference type="EMBL" id="KAK1940542.1"/>
    </source>
</evidence>
<feature type="transmembrane region" description="Helical" evidence="6">
    <location>
        <begin position="344"/>
        <end position="366"/>
    </location>
</feature>
<dbReference type="Pfam" id="PF12832">
    <property type="entry name" value="MFS_1_like"/>
    <property type="match status" value="2"/>
</dbReference>
<evidence type="ECO:0000256" key="5">
    <source>
        <dbReference type="ARBA" id="ARBA00023136"/>
    </source>
</evidence>
<proteinExistence type="inferred from homology"/>
<evidence type="ECO:0000259" key="7">
    <source>
        <dbReference type="PROSITE" id="PS50850"/>
    </source>
</evidence>
<keyword evidence="4 6" id="KW-1133">Transmembrane helix</keyword>
<dbReference type="PROSITE" id="PS50850">
    <property type="entry name" value="MFS"/>
    <property type="match status" value="2"/>
</dbReference>
<feature type="transmembrane region" description="Helical" evidence="6">
    <location>
        <begin position="219"/>
        <end position="242"/>
    </location>
</feature>
<evidence type="ECO:0000313" key="9">
    <source>
        <dbReference type="Proteomes" id="UP001259832"/>
    </source>
</evidence>
<evidence type="ECO:0000256" key="3">
    <source>
        <dbReference type="ARBA" id="ARBA00022692"/>
    </source>
</evidence>
<dbReference type="AlphaFoldDB" id="A0AAD9GLA7"/>
<dbReference type="GO" id="GO:0022857">
    <property type="term" value="F:transmembrane transporter activity"/>
    <property type="evidence" value="ECO:0007669"/>
    <property type="project" value="InterPro"/>
</dbReference>
<feature type="domain" description="Major facilitator superfamily (MFS) profile" evidence="7">
    <location>
        <begin position="1"/>
        <end position="403"/>
    </location>
</feature>
<dbReference type="EMBL" id="JASMQC010000014">
    <property type="protein sequence ID" value="KAK1940542.1"/>
    <property type="molecule type" value="Genomic_DNA"/>
</dbReference>
<reference evidence="8" key="1">
    <citation type="submission" date="2023-08" db="EMBL/GenBank/DDBJ databases">
        <title>Reference Genome Resource for the Citrus Pathogen Phytophthora citrophthora.</title>
        <authorList>
            <person name="Moller H."/>
            <person name="Coetzee B."/>
            <person name="Rose L.J."/>
            <person name="Van Niekerk J.M."/>
        </authorList>
    </citation>
    <scope>NUCLEOTIDE SEQUENCE</scope>
    <source>
        <strain evidence="8">STE-U-9442</strain>
    </source>
</reference>
<feature type="transmembrane region" description="Helical" evidence="6">
    <location>
        <begin position="711"/>
        <end position="733"/>
    </location>
</feature>
<dbReference type="PANTHER" id="PTHR16172">
    <property type="entry name" value="MAJOR FACILITATOR SUPERFAMILY DOMAIN-CONTAINING PROTEIN 6-LIKE"/>
    <property type="match status" value="1"/>
</dbReference>
<feature type="domain" description="Major facilitator superfamily (MFS) profile" evidence="7">
    <location>
        <begin position="584"/>
        <end position="795"/>
    </location>
</feature>
<evidence type="ECO:0000256" key="6">
    <source>
        <dbReference type="SAM" id="Phobius"/>
    </source>
</evidence>
<feature type="transmembrane region" description="Helical" evidence="6">
    <location>
        <begin position="280"/>
        <end position="302"/>
    </location>
</feature>
<feature type="transmembrane region" description="Helical" evidence="6">
    <location>
        <begin position="314"/>
        <end position="332"/>
    </location>
</feature>
<feature type="transmembrane region" description="Helical" evidence="6">
    <location>
        <begin position="511"/>
        <end position="533"/>
    </location>
</feature>
<feature type="transmembrane region" description="Helical" evidence="6">
    <location>
        <begin position="20"/>
        <end position="39"/>
    </location>
</feature>
<comment type="caution">
    <text evidence="8">The sequence shown here is derived from an EMBL/GenBank/DDBJ whole genome shotgun (WGS) entry which is preliminary data.</text>
</comment>
<name>A0AAD9GLA7_9STRA</name>
<feature type="transmembrane region" description="Helical" evidence="6">
    <location>
        <begin position="254"/>
        <end position="273"/>
    </location>
</feature>
<dbReference type="InterPro" id="IPR051717">
    <property type="entry name" value="MFS_MFSD6"/>
</dbReference>
<feature type="transmembrane region" description="Helical" evidence="6">
    <location>
        <begin position="650"/>
        <end position="669"/>
    </location>
</feature>
<organism evidence="8 9">
    <name type="scientific">Phytophthora citrophthora</name>
    <dbReference type="NCBI Taxonomy" id="4793"/>
    <lineage>
        <taxon>Eukaryota</taxon>
        <taxon>Sar</taxon>
        <taxon>Stramenopiles</taxon>
        <taxon>Oomycota</taxon>
        <taxon>Peronosporomycetes</taxon>
        <taxon>Peronosporales</taxon>
        <taxon>Peronosporaceae</taxon>
        <taxon>Phytophthora</taxon>
    </lineage>
</organism>
<dbReference type="InterPro" id="IPR020846">
    <property type="entry name" value="MFS_dom"/>
</dbReference>
<keyword evidence="3 6" id="KW-0812">Transmembrane</keyword>
<keyword evidence="5 6" id="KW-0472">Membrane</keyword>
<feature type="transmembrane region" description="Helical" evidence="6">
    <location>
        <begin position="81"/>
        <end position="97"/>
    </location>
</feature>
<evidence type="ECO:0000256" key="2">
    <source>
        <dbReference type="ARBA" id="ARBA00005241"/>
    </source>
</evidence>
<feature type="transmembrane region" description="Helical" evidence="6">
    <location>
        <begin position="617"/>
        <end position="638"/>
    </location>
</feature>
<dbReference type="PANTHER" id="PTHR16172:SF41">
    <property type="entry name" value="MAJOR FACILITATOR SUPERFAMILY DOMAIN-CONTAINING PROTEIN 6-LIKE"/>
    <property type="match status" value="1"/>
</dbReference>
<feature type="transmembrane region" description="Helical" evidence="6">
    <location>
        <begin position="585"/>
        <end position="611"/>
    </location>
</feature>
<protein>
    <submittedName>
        <fullName evidence="8">Transporter YwbF</fullName>
    </submittedName>
</protein>
<dbReference type="GO" id="GO:0016020">
    <property type="term" value="C:membrane"/>
    <property type="evidence" value="ECO:0007669"/>
    <property type="project" value="UniProtKB-SubCell"/>
</dbReference>
<feature type="transmembrane region" description="Helical" evidence="6">
    <location>
        <begin position="418"/>
        <end position="439"/>
    </location>
</feature>
<feature type="transmembrane region" description="Helical" evidence="6">
    <location>
        <begin position="103"/>
        <end position="124"/>
    </location>
</feature>
<dbReference type="Proteomes" id="UP001259832">
    <property type="component" value="Unassembled WGS sequence"/>
</dbReference>
<dbReference type="SUPFAM" id="SSF103473">
    <property type="entry name" value="MFS general substrate transporter"/>
    <property type="match status" value="2"/>
</dbReference>
<evidence type="ECO:0000256" key="4">
    <source>
        <dbReference type="ARBA" id="ARBA00022989"/>
    </source>
</evidence>
<comment type="subcellular location">
    <subcellularLocation>
        <location evidence="1">Membrane</location>
        <topology evidence="1">Multi-pass membrane protein</topology>
    </subcellularLocation>
</comment>
<dbReference type="InterPro" id="IPR024989">
    <property type="entry name" value="MFS_assoc_dom"/>
</dbReference>
<feature type="transmembrane region" description="Helical" evidence="6">
    <location>
        <begin position="144"/>
        <end position="164"/>
    </location>
</feature>
<sequence>MPFRLTFLLDAGEAKELIPLKMLFVVHNYCYSLVAYLPIFFEETNFSKSEIGILLAIPCICTVLGPPMWGAIADSLHRHKQVLLFCHVTSALLIFAIQFVNSFPLMCVVIFAAYCQMVPTLALLDLAAMKLSGKYGGDFGKQRLYAAFGYGVGGYISGMLASAVGIEWCFTMMLGVSCITLVLLLRYIPAGYGGDEDDEPRPKGVLHTTVTHIFRRPDVMVLFAVALVAGVNGGFIDSYLFLNVYDLSDDGSTIVSVFVAVQTLSEIPFFFLASSMVEKFGTAVCIAVVALAFFTRDMVYTYMEQPWYIVPLEVLHGVTFGLLLATLTTYLYDAAPKGAAGTMIGLLSAFLRGIGAGTASLVGGVIYDDYGVETVWKVGAYGIVPVMLALTGIFSFLARKHQASTIFFEGKGFSTSKIGILLAIPCLCTLLGPPTWGAVADTLRRHKQVHVLCHITSALLVFAIQFVDSFPFMCAIVFLAYLQMMPTNALLDLAAMKLTSRYGGDFGKQRLYGAFGYGVGGYICGMLAGQIGIEWCFTMMLGFSCISLFVLLCYIPAGYGDDDEHPHQKGLLWTSAKVIIRRPDVLVLFLVALGTGVSGGFIDNFLFLNIYDLSDNGATIVSIFVAVETLSEIPIFFLSNTMIERFGSAICLAIVVLALFVRAVVYAYMEQPWYVIPLETLHGITFGLLASTLTTYLYVAAPRGAAGTMIGLLSAFQRGIGSGIASLVGGYIYDGYGARTMWKVSGYGIIPAVFLSVAGFAWFARRHAATSVPMEEHLVEQQESPVELSKCSPVQ</sequence>
<dbReference type="InterPro" id="IPR036259">
    <property type="entry name" value="MFS_trans_sf"/>
</dbReference>